<dbReference type="PANTHER" id="PTHR16318">
    <property type="entry name" value="GAMMA-SECRETASE SUBUNIT PEN-2"/>
    <property type="match status" value="1"/>
</dbReference>
<organism evidence="9">
    <name type="scientific">Clastoptera arizonana</name>
    <name type="common">Arizona spittle bug</name>
    <dbReference type="NCBI Taxonomy" id="38151"/>
    <lineage>
        <taxon>Eukaryota</taxon>
        <taxon>Metazoa</taxon>
        <taxon>Ecdysozoa</taxon>
        <taxon>Arthropoda</taxon>
        <taxon>Hexapoda</taxon>
        <taxon>Insecta</taxon>
        <taxon>Pterygota</taxon>
        <taxon>Neoptera</taxon>
        <taxon>Paraneoptera</taxon>
        <taxon>Hemiptera</taxon>
        <taxon>Auchenorrhyncha</taxon>
        <taxon>Cercopoidea</taxon>
        <taxon>Clastopteridae</taxon>
        <taxon>Clastoptera</taxon>
    </lineage>
</organism>
<evidence type="ECO:0000256" key="2">
    <source>
        <dbReference type="ARBA" id="ARBA00009607"/>
    </source>
</evidence>
<protein>
    <recommendedName>
        <fullName evidence="3">Gamma-secretase subunit PEN-2</fullName>
    </recommendedName>
</protein>
<evidence type="ECO:0000256" key="3">
    <source>
        <dbReference type="ARBA" id="ARBA00018306"/>
    </source>
</evidence>
<name>A0A1B6CTQ4_9HEMI</name>
<comment type="subcellular location">
    <subcellularLocation>
        <location evidence="1">Membrane</location>
        <topology evidence="1">Multi-pass membrane protein</topology>
    </subcellularLocation>
</comment>
<evidence type="ECO:0000313" key="9">
    <source>
        <dbReference type="EMBL" id="JAS16862.1"/>
    </source>
</evidence>
<keyword evidence="6 8" id="KW-1133">Transmembrane helix</keyword>
<dbReference type="GO" id="GO:0007219">
    <property type="term" value="P:Notch signaling pathway"/>
    <property type="evidence" value="ECO:0007669"/>
    <property type="project" value="UniProtKB-KW"/>
</dbReference>
<dbReference type="GO" id="GO:0070765">
    <property type="term" value="C:gamma-secretase complex"/>
    <property type="evidence" value="ECO:0007669"/>
    <property type="project" value="TreeGrafter"/>
</dbReference>
<evidence type="ECO:0000256" key="8">
    <source>
        <dbReference type="SAM" id="Phobius"/>
    </source>
</evidence>
<dbReference type="AlphaFoldDB" id="A0A1B6CTQ4"/>
<dbReference type="InterPro" id="IPR019379">
    <property type="entry name" value="Gamma_Secretase_Asp_P_PEN2"/>
</dbReference>
<evidence type="ECO:0000256" key="4">
    <source>
        <dbReference type="ARBA" id="ARBA00022692"/>
    </source>
</evidence>
<keyword evidence="5" id="KW-0914">Notch signaling pathway</keyword>
<dbReference type="EMBL" id="GEDC01020436">
    <property type="protein sequence ID" value="JAS16862.1"/>
    <property type="molecule type" value="Transcribed_RNA"/>
</dbReference>
<feature type="transmembrane region" description="Helical" evidence="8">
    <location>
        <begin position="58"/>
        <end position="78"/>
    </location>
</feature>
<keyword evidence="4 8" id="KW-0812">Transmembrane</keyword>
<reference evidence="9" key="1">
    <citation type="submission" date="2015-12" db="EMBL/GenBank/DDBJ databases">
        <title>De novo transcriptome assembly of four potential Pierce s Disease insect vectors from Arizona vineyards.</title>
        <authorList>
            <person name="Tassone E.E."/>
        </authorList>
    </citation>
    <scope>NUCLEOTIDE SEQUENCE</scope>
</reference>
<accession>A0A1B6CTQ4</accession>
<dbReference type="Pfam" id="PF10251">
    <property type="entry name" value="PEN-2"/>
    <property type="match status" value="1"/>
</dbReference>
<evidence type="ECO:0000256" key="6">
    <source>
        <dbReference type="ARBA" id="ARBA00022989"/>
    </source>
</evidence>
<keyword evidence="7 8" id="KW-0472">Membrane</keyword>
<feature type="transmembrane region" description="Helical" evidence="8">
    <location>
        <begin position="21"/>
        <end position="38"/>
    </location>
</feature>
<dbReference type="PANTHER" id="PTHR16318:SF0">
    <property type="entry name" value="GAMMA-SECRETASE SUBUNIT PEN-2"/>
    <property type="match status" value="1"/>
</dbReference>
<evidence type="ECO:0000256" key="7">
    <source>
        <dbReference type="ARBA" id="ARBA00023136"/>
    </source>
</evidence>
<dbReference type="GO" id="GO:0007220">
    <property type="term" value="P:Notch receptor processing"/>
    <property type="evidence" value="ECO:0007669"/>
    <property type="project" value="TreeGrafter"/>
</dbReference>
<comment type="similarity">
    <text evidence="2">Belongs to the PEN-2 family.</text>
</comment>
<proteinExistence type="inferred from homology"/>
<evidence type="ECO:0000256" key="5">
    <source>
        <dbReference type="ARBA" id="ARBA00022976"/>
    </source>
</evidence>
<gene>
    <name evidence="9" type="ORF">g.2291</name>
</gene>
<evidence type="ECO:0000256" key="1">
    <source>
        <dbReference type="ARBA" id="ARBA00004141"/>
    </source>
</evidence>
<sequence>MDLSKMNTEQKLSLCQWYYRAGYFGLPIVWLVNAIWFFEEAFKTPTFEGQKTIQKYVILSGMGAALWAIIIAVWVYIFQTHRVQWADFGDQLSFIIPTGIK</sequence>